<sequence length="420" mass="46501">MRTNFERRTAVLISLVSVILVSITSPIAWYVATEEAESAIVSLANEETERLLAYYHVLDFSNEISREGAQQAADILAGGFFDIAELYGASGEKLAEAMTPSGAKVEDQLTKHAMPVYMESSYESMKLPDGDWVLRVFVPLHFVKSGSESLAGYFEGVRIVPDWQRRQITTTAFTAALMVALASLICGAVLYPIVVYLSKENRRRAKEVLDSHISMMEALGRSIAKRDSDTGVHNYRVAWVATKIAEAIEIPKDSMQPLIIGSFLHDVGKIAIPDSILLKPGRLTDDEMELMRTHVDQGESILKGIGWLDDASTVVACHHEKWNGTGYPRGLKAESIPLAARVFAVADVFDALCSKRPYKEPMSFEQSMSILIRDSGSHFDPDIVKVFEGIALGVYKRLDGIAENEAKALLQERVNYYFGL</sequence>
<evidence type="ECO:0000259" key="2">
    <source>
        <dbReference type="PROSITE" id="PS51832"/>
    </source>
</evidence>
<evidence type="ECO:0000256" key="1">
    <source>
        <dbReference type="SAM" id="Phobius"/>
    </source>
</evidence>
<reference evidence="4" key="1">
    <citation type="submission" date="2016-10" db="EMBL/GenBank/DDBJ databases">
        <authorList>
            <person name="Varghese N."/>
            <person name="Submissions S."/>
        </authorList>
    </citation>
    <scope>NUCLEOTIDE SEQUENCE [LARGE SCALE GENOMIC DNA]</scope>
    <source>
        <strain evidence="4">DSM 18887</strain>
    </source>
</reference>
<protein>
    <submittedName>
        <fullName evidence="3">HD domain-containing protein</fullName>
    </submittedName>
</protein>
<keyword evidence="4" id="KW-1185">Reference proteome</keyword>
<evidence type="ECO:0000313" key="3">
    <source>
        <dbReference type="EMBL" id="SEQ12931.1"/>
    </source>
</evidence>
<dbReference type="AlphaFoldDB" id="A0A1H9DHS4"/>
<feature type="domain" description="HD-GYP" evidence="2">
    <location>
        <begin position="208"/>
        <end position="403"/>
    </location>
</feature>
<feature type="transmembrane region" description="Helical" evidence="1">
    <location>
        <begin position="12"/>
        <end position="32"/>
    </location>
</feature>
<dbReference type="Proteomes" id="UP000198749">
    <property type="component" value="Unassembled WGS sequence"/>
</dbReference>
<dbReference type="InterPro" id="IPR037522">
    <property type="entry name" value="HD_GYP_dom"/>
</dbReference>
<dbReference type="PROSITE" id="PS51832">
    <property type="entry name" value="HD_GYP"/>
    <property type="match status" value="1"/>
</dbReference>
<keyword evidence="1" id="KW-1133">Transmembrane helix</keyword>
<dbReference type="Gene3D" id="1.10.3210.10">
    <property type="entry name" value="Hypothetical protein af1432"/>
    <property type="match status" value="1"/>
</dbReference>
<dbReference type="CDD" id="cd00077">
    <property type="entry name" value="HDc"/>
    <property type="match status" value="1"/>
</dbReference>
<keyword evidence="1" id="KW-0812">Transmembrane</keyword>
<proteinExistence type="predicted"/>
<dbReference type="PANTHER" id="PTHR45228:SF1">
    <property type="entry name" value="CYCLIC DI-GMP PHOSPHODIESTERASE TM_0186"/>
    <property type="match status" value="1"/>
</dbReference>
<dbReference type="SUPFAM" id="SSF109604">
    <property type="entry name" value="HD-domain/PDEase-like"/>
    <property type="match status" value="1"/>
</dbReference>
<feature type="transmembrane region" description="Helical" evidence="1">
    <location>
        <begin position="172"/>
        <end position="197"/>
    </location>
</feature>
<dbReference type="OrthoDB" id="9802066at2"/>
<dbReference type="GO" id="GO:0008081">
    <property type="term" value="F:phosphoric diester hydrolase activity"/>
    <property type="evidence" value="ECO:0007669"/>
    <property type="project" value="UniProtKB-ARBA"/>
</dbReference>
<dbReference type="EMBL" id="FOGB01000001">
    <property type="protein sequence ID" value="SEQ12931.1"/>
    <property type="molecule type" value="Genomic_DNA"/>
</dbReference>
<dbReference type="STRING" id="355243.SAMN03080615_00556"/>
<organism evidence="3 4">
    <name type="scientific">Amphritea atlantica</name>
    <dbReference type="NCBI Taxonomy" id="355243"/>
    <lineage>
        <taxon>Bacteria</taxon>
        <taxon>Pseudomonadati</taxon>
        <taxon>Pseudomonadota</taxon>
        <taxon>Gammaproteobacteria</taxon>
        <taxon>Oceanospirillales</taxon>
        <taxon>Oceanospirillaceae</taxon>
        <taxon>Amphritea</taxon>
    </lineage>
</organism>
<gene>
    <name evidence="3" type="ORF">SAMN03080615_00556</name>
</gene>
<evidence type="ECO:0000313" key="4">
    <source>
        <dbReference type="Proteomes" id="UP000198749"/>
    </source>
</evidence>
<dbReference type="Pfam" id="PF13487">
    <property type="entry name" value="HD_5"/>
    <property type="match status" value="1"/>
</dbReference>
<dbReference type="InterPro" id="IPR052020">
    <property type="entry name" value="Cyclic_di-GMP/3'3'-cGAMP_PDE"/>
</dbReference>
<dbReference type="InterPro" id="IPR003607">
    <property type="entry name" value="HD/PDEase_dom"/>
</dbReference>
<keyword evidence="1" id="KW-0472">Membrane</keyword>
<dbReference type="PANTHER" id="PTHR45228">
    <property type="entry name" value="CYCLIC DI-GMP PHOSPHODIESTERASE TM_0186-RELATED"/>
    <property type="match status" value="1"/>
</dbReference>
<accession>A0A1H9DHS4</accession>
<dbReference type="SMART" id="SM00471">
    <property type="entry name" value="HDc"/>
    <property type="match status" value="1"/>
</dbReference>
<name>A0A1H9DHS4_9GAMM</name>